<dbReference type="Pfam" id="PF13545">
    <property type="entry name" value="HTH_Crp_2"/>
    <property type="match status" value="1"/>
</dbReference>
<accession>A0A508SV95</accession>
<dbReference type="PANTHER" id="PTHR24567:SF74">
    <property type="entry name" value="HTH-TYPE TRANSCRIPTIONAL REGULATOR ARCR"/>
    <property type="match status" value="1"/>
</dbReference>
<dbReference type="InterPro" id="IPR014710">
    <property type="entry name" value="RmlC-like_jellyroll"/>
</dbReference>
<dbReference type="PROSITE" id="PS50042">
    <property type="entry name" value="CNMP_BINDING_3"/>
    <property type="match status" value="1"/>
</dbReference>
<evidence type="ECO:0000313" key="6">
    <source>
        <dbReference type="EMBL" id="VIO65990.1"/>
    </source>
</evidence>
<evidence type="ECO:0000256" key="3">
    <source>
        <dbReference type="ARBA" id="ARBA00023163"/>
    </source>
</evidence>
<name>A0A508SV95_9BRAD</name>
<evidence type="ECO:0000256" key="1">
    <source>
        <dbReference type="ARBA" id="ARBA00023015"/>
    </source>
</evidence>
<keyword evidence="3" id="KW-0804">Transcription</keyword>
<keyword evidence="1" id="KW-0805">Transcription regulation</keyword>
<evidence type="ECO:0000259" key="4">
    <source>
        <dbReference type="PROSITE" id="PS50042"/>
    </source>
</evidence>
<comment type="caution">
    <text evidence="6">The sequence shown here is derived from an EMBL/GenBank/DDBJ whole genome shotgun (WGS) entry which is preliminary data.</text>
</comment>
<reference evidence="6" key="1">
    <citation type="submission" date="2019-02" db="EMBL/GenBank/DDBJ databases">
        <authorList>
            <person name="Pothier F.J."/>
        </authorList>
    </citation>
    <scope>NUCLEOTIDE SEQUENCE</scope>
    <source>
        <strain evidence="6">CI-1B</strain>
    </source>
</reference>
<keyword evidence="7" id="KW-1185">Reference proteome</keyword>
<dbReference type="InterPro" id="IPR000595">
    <property type="entry name" value="cNMP-bd_dom"/>
</dbReference>
<feature type="domain" description="HTH crp-type" evidence="5">
    <location>
        <begin position="160"/>
        <end position="232"/>
    </location>
</feature>
<protein>
    <submittedName>
        <fullName evidence="6">CRP-like cAMP-activated global transcriptional regulator</fullName>
    </submittedName>
</protein>
<dbReference type="InterPro" id="IPR036388">
    <property type="entry name" value="WH-like_DNA-bd_sf"/>
</dbReference>
<gene>
    <name evidence="6" type="primary">glxR_3</name>
    <name evidence="6" type="ORF">CI1B_11010</name>
</gene>
<dbReference type="AlphaFoldDB" id="A0A508SV95"/>
<sequence length="242" mass="26091">MGATKEAGRAAALTPAQQAVLESSEWFIALDPAFRQAVLDVSRVITVPVGGAVFHRGDASDGLYCVLSGAICFSGSAPSGRGSIAAMVEAPQWFGEIALFDGGPRTHDALADIASTVLHLPLRHLSKLLADDPGRWQQLGRLLVGKLRIALTLLEDMALEPPKVRLARCLINLLEGYGQRVAAPERSVRVSQERLGMMLSLSRQTVNELLRHLEQDEIIQCRRGGVRILDLGRLSDVARGTA</sequence>
<dbReference type="PROSITE" id="PS51063">
    <property type="entry name" value="HTH_CRP_2"/>
    <property type="match status" value="1"/>
</dbReference>
<dbReference type="InterPro" id="IPR012318">
    <property type="entry name" value="HTH_CRP"/>
</dbReference>
<dbReference type="SUPFAM" id="SSF46785">
    <property type="entry name" value="Winged helix' DNA-binding domain"/>
    <property type="match status" value="1"/>
</dbReference>
<dbReference type="GO" id="GO:0003677">
    <property type="term" value="F:DNA binding"/>
    <property type="evidence" value="ECO:0007669"/>
    <property type="project" value="UniProtKB-KW"/>
</dbReference>
<feature type="domain" description="Cyclic nucleotide-binding" evidence="4">
    <location>
        <begin position="26"/>
        <end position="129"/>
    </location>
</feature>
<dbReference type="RefSeq" id="WP_172627925.1">
    <property type="nucleotide sequence ID" value="NZ_CAADFC020000004.1"/>
</dbReference>
<dbReference type="Proteomes" id="UP000328092">
    <property type="component" value="Unassembled WGS sequence"/>
</dbReference>
<dbReference type="GO" id="GO:0003700">
    <property type="term" value="F:DNA-binding transcription factor activity"/>
    <property type="evidence" value="ECO:0007669"/>
    <property type="project" value="TreeGrafter"/>
</dbReference>
<dbReference type="SMART" id="SM00100">
    <property type="entry name" value="cNMP"/>
    <property type="match status" value="1"/>
</dbReference>
<dbReference type="InterPro" id="IPR050397">
    <property type="entry name" value="Env_Response_Regulators"/>
</dbReference>
<dbReference type="InterPro" id="IPR018490">
    <property type="entry name" value="cNMP-bd_dom_sf"/>
</dbReference>
<dbReference type="EMBL" id="CAADFC020000004">
    <property type="protein sequence ID" value="VIO65990.1"/>
    <property type="molecule type" value="Genomic_DNA"/>
</dbReference>
<dbReference type="PANTHER" id="PTHR24567">
    <property type="entry name" value="CRP FAMILY TRANSCRIPTIONAL REGULATORY PROTEIN"/>
    <property type="match status" value="1"/>
</dbReference>
<evidence type="ECO:0000256" key="2">
    <source>
        <dbReference type="ARBA" id="ARBA00023125"/>
    </source>
</evidence>
<dbReference type="Pfam" id="PF00027">
    <property type="entry name" value="cNMP_binding"/>
    <property type="match status" value="1"/>
</dbReference>
<dbReference type="Gene3D" id="1.10.10.10">
    <property type="entry name" value="Winged helix-like DNA-binding domain superfamily/Winged helix DNA-binding domain"/>
    <property type="match status" value="1"/>
</dbReference>
<dbReference type="GO" id="GO:0005829">
    <property type="term" value="C:cytosol"/>
    <property type="evidence" value="ECO:0007669"/>
    <property type="project" value="TreeGrafter"/>
</dbReference>
<evidence type="ECO:0000259" key="5">
    <source>
        <dbReference type="PROSITE" id="PS51063"/>
    </source>
</evidence>
<dbReference type="SMART" id="SM00419">
    <property type="entry name" value="HTH_CRP"/>
    <property type="match status" value="1"/>
</dbReference>
<dbReference type="CDD" id="cd00038">
    <property type="entry name" value="CAP_ED"/>
    <property type="match status" value="1"/>
</dbReference>
<dbReference type="SUPFAM" id="SSF51206">
    <property type="entry name" value="cAMP-binding domain-like"/>
    <property type="match status" value="1"/>
</dbReference>
<keyword evidence="2" id="KW-0238">DNA-binding</keyword>
<evidence type="ECO:0000313" key="7">
    <source>
        <dbReference type="Proteomes" id="UP000328092"/>
    </source>
</evidence>
<organism evidence="6 7">
    <name type="scientific">Bradyrhizobium ivorense</name>
    <dbReference type="NCBI Taxonomy" id="2511166"/>
    <lineage>
        <taxon>Bacteria</taxon>
        <taxon>Pseudomonadati</taxon>
        <taxon>Pseudomonadota</taxon>
        <taxon>Alphaproteobacteria</taxon>
        <taxon>Hyphomicrobiales</taxon>
        <taxon>Nitrobacteraceae</taxon>
        <taxon>Bradyrhizobium</taxon>
    </lineage>
</organism>
<dbReference type="Gene3D" id="2.60.120.10">
    <property type="entry name" value="Jelly Rolls"/>
    <property type="match status" value="1"/>
</dbReference>
<proteinExistence type="predicted"/>
<dbReference type="InterPro" id="IPR036390">
    <property type="entry name" value="WH_DNA-bd_sf"/>
</dbReference>